<dbReference type="InterPro" id="IPR050640">
    <property type="entry name" value="Bact_2-comp_sensor_kinase"/>
</dbReference>
<dbReference type="EMBL" id="FOXH01000006">
    <property type="protein sequence ID" value="SFP83881.1"/>
    <property type="molecule type" value="Genomic_DNA"/>
</dbReference>
<reference evidence="3 4" key="1">
    <citation type="submission" date="2016-10" db="EMBL/GenBank/DDBJ databases">
        <authorList>
            <person name="de Groot N.N."/>
        </authorList>
    </citation>
    <scope>NUCLEOTIDE SEQUENCE [LARGE SCALE GENOMIC DNA]</scope>
    <source>
        <strain evidence="4">E92,LMG 26720,CCM 7988</strain>
    </source>
</reference>
<proteinExistence type="predicted"/>
<keyword evidence="4" id="KW-1185">Reference proteome</keyword>
<feature type="transmembrane region" description="Helical" evidence="1">
    <location>
        <begin position="82"/>
        <end position="103"/>
    </location>
</feature>
<keyword evidence="1" id="KW-0812">Transmembrane</keyword>
<organism evidence="3 4">
    <name type="scientific">Pseudarcicella hirudinis</name>
    <dbReference type="NCBI Taxonomy" id="1079859"/>
    <lineage>
        <taxon>Bacteria</taxon>
        <taxon>Pseudomonadati</taxon>
        <taxon>Bacteroidota</taxon>
        <taxon>Cytophagia</taxon>
        <taxon>Cytophagales</taxon>
        <taxon>Flectobacillaceae</taxon>
        <taxon>Pseudarcicella</taxon>
    </lineage>
</organism>
<keyword evidence="1" id="KW-1133">Transmembrane helix</keyword>
<dbReference type="PANTHER" id="PTHR34220">
    <property type="entry name" value="SENSOR HISTIDINE KINASE YPDA"/>
    <property type="match status" value="1"/>
</dbReference>
<protein>
    <submittedName>
        <fullName evidence="3">Histidine kinase</fullName>
    </submittedName>
</protein>
<dbReference type="OrthoDB" id="9792992at2"/>
<dbReference type="InterPro" id="IPR036890">
    <property type="entry name" value="HATPase_C_sf"/>
</dbReference>
<feature type="domain" description="Signal transduction histidine kinase internal region" evidence="2">
    <location>
        <begin position="180"/>
        <end position="257"/>
    </location>
</feature>
<dbReference type="GO" id="GO:0000155">
    <property type="term" value="F:phosphorelay sensor kinase activity"/>
    <property type="evidence" value="ECO:0007669"/>
    <property type="project" value="InterPro"/>
</dbReference>
<evidence type="ECO:0000259" key="2">
    <source>
        <dbReference type="Pfam" id="PF06580"/>
    </source>
</evidence>
<accession>A0A1I5TLW1</accession>
<dbReference type="AlphaFoldDB" id="A0A1I5TLW1"/>
<evidence type="ECO:0000313" key="4">
    <source>
        <dbReference type="Proteomes" id="UP000199306"/>
    </source>
</evidence>
<dbReference type="GO" id="GO:0016020">
    <property type="term" value="C:membrane"/>
    <property type="evidence" value="ECO:0007669"/>
    <property type="project" value="InterPro"/>
</dbReference>
<feature type="transmembrane region" description="Helical" evidence="1">
    <location>
        <begin position="139"/>
        <end position="158"/>
    </location>
</feature>
<feature type="transmembrane region" description="Helical" evidence="1">
    <location>
        <begin position="27"/>
        <end position="45"/>
    </location>
</feature>
<dbReference type="InterPro" id="IPR010559">
    <property type="entry name" value="Sig_transdc_His_kin_internal"/>
</dbReference>
<dbReference type="RefSeq" id="WP_092017249.1">
    <property type="nucleotide sequence ID" value="NZ_FOXH01000006.1"/>
</dbReference>
<evidence type="ECO:0000256" key="1">
    <source>
        <dbReference type="SAM" id="Phobius"/>
    </source>
</evidence>
<dbReference type="STRING" id="1079859.SAMN04515674_106102"/>
<dbReference type="Pfam" id="PF06580">
    <property type="entry name" value="His_kinase"/>
    <property type="match status" value="1"/>
</dbReference>
<keyword evidence="3" id="KW-0808">Transferase</keyword>
<name>A0A1I5TLW1_9BACT</name>
<evidence type="ECO:0000313" key="3">
    <source>
        <dbReference type="EMBL" id="SFP83881.1"/>
    </source>
</evidence>
<feature type="transmembrane region" description="Helical" evidence="1">
    <location>
        <begin position="51"/>
        <end position="73"/>
    </location>
</feature>
<dbReference type="Proteomes" id="UP000199306">
    <property type="component" value="Unassembled WGS sequence"/>
</dbReference>
<keyword evidence="3" id="KW-0418">Kinase</keyword>
<dbReference type="Gene3D" id="3.30.565.10">
    <property type="entry name" value="Histidine kinase-like ATPase, C-terminal domain"/>
    <property type="match status" value="1"/>
</dbReference>
<keyword evidence="1" id="KW-0472">Membrane</keyword>
<sequence>MEKLVEFLLKLYPLDNVPFSRRVQMHFIFWLIWGAIYYLAVISGVTWEYRLWATLTSIFRTALIYYALAYFILSNFTEKNKLILALQILVLYVGFWYMLYLFYKYAIDNKVYNFKSKYYDYMLNYVQSGTKELYNTKDLFFELFYSFQGVAPIFLLKVSRLMAISNQKSIKLEKEKTELELIFLRLQLNPHFLLNTLNNIYSQVISKQENASQAILTLADLLSYILYEASSEKVPLKQEIKFLRDYMDLEKLRNSDNVKISFEIEGDMKGLKIVPLILISFVENAFKHGIGDSTLPSYIDLQIKISEETQQLNFIIKNSKPRVERVRNLSQGGGIGLVNTRKRLEMVYPDRHSLIIKNEQNFFLVSLSMNL</sequence>
<dbReference type="PANTHER" id="PTHR34220:SF7">
    <property type="entry name" value="SENSOR HISTIDINE KINASE YPDA"/>
    <property type="match status" value="1"/>
</dbReference>
<gene>
    <name evidence="3" type="ORF">SAMN04515674_106102</name>
</gene>